<evidence type="ECO:0000313" key="2">
    <source>
        <dbReference type="EMBL" id="BAU89543.1"/>
    </source>
</evidence>
<proteinExistence type="predicted"/>
<evidence type="ECO:0000313" key="3">
    <source>
        <dbReference type="Proteomes" id="UP000218288"/>
    </source>
</evidence>
<dbReference type="RefSeq" id="WP_096484039.1">
    <property type="nucleotide sequence ID" value="NZ_AP014809.1"/>
</dbReference>
<dbReference type="Pfam" id="PF21831">
    <property type="entry name" value="DUF6891"/>
    <property type="match status" value="1"/>
</dbReference>
<dbReference type="EMBL" id="AP014809">
    <property type="protein sequence ID" value="BAU89543.1"/>
    <property type="molecule type" value="Genomic_DNA"/>
</dbReference>
<feature type="domain" description="DUF6891" evidence="1">
    <location>
        <begin position="31"/>
        <end position="216"/>
    </location>
</feature>
<sequence>MLRILRRLLAGRRAEGRTSQPADTPAETIDRTDTAERIEVLARGGFESEASTLESIRDEYLNPDAIDPDDRRWVEAEVARAFARKRADEATWPLETDFDRLAIAFDTLDARGIIALHCAGYTRSDGISDAAEVYHQRRERGRPSRGFVFYHGQDVEAVVVDQGLYLAFGSFDDRDESMAAIAAEIVAAVEAQGLRTQWKGDVGTRILVHPIRWLKRSPADDPRDG</sequence>
<protein>
    <recommendedName>
        <fullName evidence="1">DUF6891 domain-containing protein</fullName>
    </recommendedName>
</protein>
<dbReference type="InterPro" id="IPR054186">
    <property type="entry name" value="DUF6891"/>
</dbReference>
<dbReference type="Proteomes" id="UP000218288">
    <property type="component" value="Chromosome"/>
</dbReference>
<gene>
    <name evidence="2" type="ORF">MPPM_0938</name>
</gene>
<dbReference type="OrthoDB" id="5515732at2"/>
<name>A0A160PC75_9HYPH</name>
<dbReference type="AlphaFoldDB" id="A0A160PC75"/>
<evidence type="ECO:0000259" key="1">
    <source>
        <dbReference type="Pfam" id="PF21831"/>
    </source>
</evidence>
<reference evidence="2 3" key="1">
    <citation type="journal article" date="2016" name="Genome Announc.">
        <title>Complete Genome Sequence of Methylobacterium populi P-1M, Isolated from Pink-Pigmented Household Biofilm.</title>
        <authorList>
            <person name="Morohoshi T."/>
            <person name="Ikeda T."/>
        </authorList>
    </citation>
    <scope>NUCLEOTIDE SEQUENCE [LARGE SCALE GENOMIC DNA]</scope>
    <source>
        <strain evidence="2 3">P-1M</strain>
    </source>
</reference>
<organism evidence="2 3">
    <name type="scientific">Methylorubrum populi</name>
    <dbReference type="NCBI Taxonomy" id="223967"/>
    <lineage>
        <taxon>Bacteria</taxon>
        <taxon>Pseudomonadati</taxon>
        <taxon>Pseudomonadota</taxon>
        <taxon>Alphaproteobacteria</taxon>
        <taxon>Hyphomicrobiales</taxon>
        <taxon>Methylobacteriaceae</taxon>
        <taxon>Methylorubrum</taxon>
    </lineage>
</organism>
<accession>A0A160PC75</accession>